<dbReference type="Proteomes" id="UP001238805">
    <property type="component" value="Chromosome"/>
</dbReference>
<keyword evidence="1" id="KW-0812">Transmembrane</keyword>
<evidence type="ECO:0000256" key="1">
    <source>
        <dbReference type="SAM" id="Phobius"/>
    </source>
</evidence>
<evidence type="ECO:0000259" key="2">
    <source>
        <dbReference type="Pfam" id="PF19803"/>
    </source>
</evidence>
<reference evidence="3 4" key="1">
    <citation type="submission" date="2023-05" db="EMBL/GenBank/DDBJ databases">
        <title>Corynebacterium suedekumii sp. nov. and Corynebacterium breve sp. nov. isolated from raw cow's milk.</title>
        <authorList>
            <person name="Baer M.K."/>
            <person name="Mehl L."/>
            <person name="Hellmuth R."/>
            <person name="Marke G."/>
            <person name="Lipski A."/>
        </authorList>
    </citation>
    <scope>NUCLEOTIDE SEQUENCE [LARGE SCALE GENOMIC DNA]</scope>
    <source>
        <strain evidence="3 4">LM112</strain>
    </source>
</reference>
<dbReference type="Pfam" id="PF19803">
    <property type="entry name" value="DUF6286"/>
    <property type="match status" value="1"/>
</dbReference>
<name>A0ABY8VUW2_9CORY</name>
<organism evidence="3 4">
    <name type="scientific">Corynebacterium suedekumii</name>
    <dbReference type="NCBI Taxonomy" id="3049801"/>
    <lineage>
        <taxon>Bacteria</taxon>
        <taxon>Bacillati</taxon>
        <taxon>Actinomycetota</taxon>
        <taxon>Actinomycetes</taxon>
        <taxon>Mycobacteriales</taxon>
        <taxon>Corynebacteriaceae</taxon>
        <taxon>Corynebacterium</taxon>
    </lineage>
</organism>
<keyword evidence="1" id="KW-0472">Membrane</keyword>
<dbReference type="InterPro" id="IPR046253">
    <property type="entry name" value="DUF6286"/>
</dbReference>
<dbReference type="RefSeq" id="WP_284875873.1">
    <property type="nucleotide sequence ID" value="NZ_CP126970.1"/>
</dbReference>
<keyword evidence="4" id="KW-1185">Reference proteome</keyword>
<protein>
    <submittedName>
        <fullName evidence="3">DUF6286 domain-containing protein</fullName>
    </submittedName>
</protein>
<feature type="domain" description="DUF6286" evidence="2">
    <location>
        <begin position="72"/>
        <end position="168"/>
    </location>
</feature>
<gene>
    <name evidence="3" type="ORF">QP029_05855</name>
</gene>
<proteinExistence type="predicted"/>
<evidence type="ECO:0000313" key="3">
    <source>
        <dbReference type="EMBL" id="WIM71300.1"/>
    </source>
</evidence>
<sequence>MSAEPRATPVARYVAVLIGAALLSLAVVCGRELWLRNAEASDWESWVHPVVMTVGDATFQPWMLPAAVVAVLVALVLVWISVRPRTRTHRRVASSAGVWMRPVDIARMLTATARTVPGVSSAHSQVTGASATVTVATHSGRDDVAESVPASLAPLIDELGLDLTLRVNTGEVSR</sequence>
<dbReference type="EMBL" id="CP126970">
    <property type="protein sequence ID" value="WIM71300.1"/>
    <property type="molecule type" value="Genomic_DNA"/>
</dbReference>
<accession>A0ABY8VUW2</accession>
<evidence type="ECO:0000313" key="4">
    <source>
        <dbReference type="Proteomes" id="UP001238805"/>
    </source>
</evidence>
<feature type="transmembrane region" description="Helical" evidence="1">
    <location>
        <begin position="62"/>
        <end position="82"/>
    </location>
</feature>
<keyword evidence="1" id="KW-1133">Transmembrane helix</keyword>